<reference evidence="15 16" key="1">
    <citation type="submission" date="2013-09" db="EMBL/GenBank/DDBJ databases">
        <title>Genome sequencing of Arenimonas composti.</title>
        <authorList>
            <person name="Chen F."/>
            <person name="Wang G."/>
        </authorList>
    </citation>
    <scope>NUCLEOTIDE SEQUENCE [LARGE SCALE GENOMIC DNA]</scope>
    <source>
        <strain evidence="15 16">TR7-09</strain>
    </source>
</reference>
<evidence type="ECO:0000256" key="5">
    <source>
        <dbReference type="ARBA" id="ARBA00022516"/>
    </source>
</evidence>
<keyword evidence="11 13" id="KW-0443">Lipid metabolism</keyword>
<evidence type="ECO:0000256" key="14">
    <source>
        <dbReference type="SAM" id="MobiDB-lite"/>
    </source>
</evidence>
<dbReference type="eggNOG" id="COG1663">
    <property type="taxonomic scope" value="Bacteria"/>
</dbReference>
<dbReference type="GO" id="GO:0009244">
    <property type="term" value="P:lipopolysaccharide core region biosynthetic process"/>
    <property type="evidence" value="ECO:0007669"/>
    <property type="project" value="TreeGrafter"/>
</dbReference>
<keyword evidence="16" id="KW-1185">Reference proteome</keyword>
<feature type="binding site" evidence="13">
    <location>
        <begin position="62"/>
        <end position="69"/>
    </location>
    <ligand>
        <name>ATP</name>
        <dbReference type="ChEBI" id="CHEBI:30616"/>
    </ligand>
</feature>
<evidence type="ECO:0000256" key="13">
    <source>
        <dbReference type="HAMAP-Rule" id="MF_00409"/>
    </source>
</evidence>
<gene>
    <name evidence="13" type="primary">lpxK</name>
    <name evidence="15" type="ORF">P873_01910</name>
</gene>
<proteinExistence type="inferred from homology"/>
<evidence type="ECO:0000313" key="15">
    <source>
        <dbReference type="EMBL" id="KFN46291.1"/>
    </source>
</evidence>
<feature type="compositionally biased region" description="Basic residues" evidence="14">
    <location>
        <begin position="92"/>
        <end position="101"/>
    </location>
</feature>
<dbReference type="EC" id="2.7.1.130" evidence="3 13"/>
<dbReference type="GO" id="GO:0009029">
    <property type="term" value="F:lipid-A 4'-kinase activity"/>
    <property type="evidence" value="ECO:0007669"/>
    <property type="project" value="UniProtKB-UniRule"/>
</dbReference>
<dbReference type="NCBIfam" id="TIGR00682">
    <property type="entry name" value="lpxK"/>
    <property type="match status" value="1"/>
</dbReference>
<keyword evidence="5 13" id="KW-0444">Lipid biosynthesis</keyword>
<name>A0A091B3J4_9GAMM</name>
<comment type="catalytic activity">
    <reaction evidence="13">
        <text>a lipid A disaccharide + ATP = a lipid IVA + ADP + H(+)</text>
        <dbReference type="Rhea" id="RHEA:67840"/>
        <dbReference type="ChEBI" id="CHEBI:15378"/>
        <dbReference type="ChEBI" id="CHEBI:30616"/>
        <dbReference type="ChEBI" id="CHEBI:176343"/>
        <dbReference type="ChEBI" id="CHEBI:176425"/>
        <dbReference type="ChEBI" id="CHEBI:456216"/>
        <dbReference type="EC" id="2.7.1.130"/>
    </reaction>
</comment>
<comment type="similarity">
    <text evidence="13">Belongs to the LpxK family.</text>
</comment>
<comment type="pathway">
    <text evidence="2 13">Glycolipid biosynthesis; lipid IV(A) biosynthesis; lipid IV(A) from (3R)-3-hydroxytetradecanoyl-[acyl-carrier-protein] and UDP-N-acetyl-alpha-D-glucosamine: step 6/6.</text>
</comment>
<dbReference type="Proteomes" id="UP000029391">
    <property type="component" value="Unassembled WGS sequence"/>
</dbReference>
<evidence type="ECO:0000256" key="10">
    <source>
        <dbReference type="ARBA" id="ARBA00022840"/>
    </source>
</evidence>
<accession>A0A091B3J4</accession>
<dbReference type="GO" id="GO:0005524">
    <property type="term" value="F:ATP binding"/>
    <property type="evidence" value="ECO:0007669"/>
    <property type="project" value="UniProtKB-UniRule"/>
</dbReference>
<keyword evidence="10 13" id="KW-0067">ATP-binding</keyword>
<keyword evidence="7 13" id="KW-0808">Transferase</keyword>
<evidence type="ECO:0000256" key="9">
    <source>
        <dbReference type="ARBA" id="ARBA00022777"/>
    </source>
</evidence>
<dbReference type="PANTHER" id="PTHR42724:SF1">
    <property type="entry name" value="TETRAACYLDISACCHARIDE 4'-KINASE, MITOCHONDRIAL-RELATED"/>
    <property type="match status" value="1"/>
</dbReference>
<dbReference type="Pfam" id="PF02606">
    <property type="entry name" value="LpxK"/>
    <property type="match status" value="1"/>
</dbReference>
<dbReference type="EMBL" id="AWXU01000076">
    <property type="protein sequence ID" value="KFN46291.1"/>
    <property type="molecule type" value="Genomic_DNA"/>
</dbReference>
<evidence type="ECO:0000256" key="2">
    <source>
        <dbReference type="ARBA" id="ARBA00004870"/>
    </source>
</evidence>
<keyword evidence="8 13" id="KW-0547">Nucleotide-binding</keyword>
<dbReference type="STRING" id="1121013.GCA_000426365_00540"/>
<keyword evidence="9 13" id="KW-0418">Kinase</keyword>
<dbReference type="InterPro" id="IPR003758">
    <property type="entry name" value="LpxK"/>
</dbReference>
<feature type="region of interest" description="Disordered" evidence="14">
    <location>
        <begin position="92"/>
        <end position="112"/>
    </location>
</feature>
<dbReference type="GO" id="GO:0009245">
    <property type="term" value="P:lipid A biosynthetic process"/>
    <property type="evidence" value="ECO:0007669"/>
    <property type="project" value="UniProtKB-UniRule"/>
</dbReference>
<dbReference type="PANTHER" id="PTHR42724">
    <property type="entry name" value="TETRAACYLDISACCHARIDE 4'-KINASE"/>
    <property type="match status" value="1"/>
</dbReference>
<evidence type="ECO:0000256" key="4">
    <source>
        <dbReference type="ARBA" id="ARBA00016436"/>
    </source>
</evidence>
<evidence type="ECO:0000256" key="1">
    <source>
        <dbReference type="ARBA" id="ARBA00002274"/>
    </source>
</evidence>
<comment type="function">
    <text evidence="1 13">Transfers the gamma-phosphate of ATP to the 4'-position of a tetraacyldisaccharide 1-phosphate intermediate (termed DS-1-P) to form tetraacyldisaccharide 1,4'-bis-phosphate (lipid IVA).</text>
</comment>
<dbReference type="InterPro" id="IPR027417">
    <property type="entry name" value="P-loop_NTPase"/>
</dbReference>
<evidence type="ECO:0000256" key="7">
    <source>
        <dbReference type="ARBA" id="ARBA00022679"/>
    </source>
</evidence>
<evidence type="ECO:0000256" key="8">
    <source>
        <dbReference type="ARBA" id="ARBA00022741"/>
    </source>
</evidence>
<evidence type="ECO:0000313" key="16">
    <source>
        <dbReference type="Proteomes" id="UP000029391"/>
    </source>
</evidence>
<dbReference type="RefSeq" id="WP_051239400.1">
    <property type="nucleotide sequence ID" value="NZ_AUFF01000001.1"/>
</dbReference>
<protein>
    <recommendedName>
        <fullName evidence="4 13">Tetraacyldisaccharide 4'-kinase</fullName>
        <ecNumber evidence="3 13">2.7.1.130</ecNumber>
    </recommendedName>
    <alternativeName>
        <fullName evidence="12 13">Lipid A 4'-kinase</fullName>
    </alternativeName>
</protein>
<dbReference type="UniPathway" id="UPA00359">
    <property type="reaction ID" value="UER00482"/>
</dbReference>
<dbReference type="AlphaFoldDB" id="A0A091B3J4"/>
<evidence type="ECO:0000256" key="11">
    <source>
        <dbReference type="ARBA" id="ARBA00023098"/>
    </source>
</evidence>
<comment type="caution">
    <text evidence="15">The sequence shown here is derived from an EMBL/GenBank/DDBJ whole genome shotgun (WGS) entry which is preliminary data.</text>
</comment>
<sequence length="341" mass="35743">MSAALEAWLLRRWYGGVAPGPGLRALAALHGTLLRLRTWLRRRGWPAVQSLPVPVVVVGNLIAGGAGKTPLTIAVAGHLAAAGWKPGIVSRGHGRRSRGPVRVHPDTPASEAGDEPLLIARRTGLPVAVDSDRVAAARRLISEGCDLILADDGLQHLRLGRDIEIEVVDGVRGYGNGRLIPAGPLREPRGRRVDLRVRNGGDGDFAGAGAAPAPWPMTLELADAERLVGGEIRPLAGFAGRRVFALAGIAHPPRFFAALAAAGLAVDGRGFPDHHAFAATDLDFADGAPLLVTEKDAVKLRGLAGVTADLWVVPARAKLPDGFFAALDRLLAERSASHVPA</sequence>
<evidence type="ECO:0000256" key="3">
    <source>
        <dbReference type="ARBA" id="ARBA00012071"/>
    </source>
</evidence>
<dbReference type="GO" id="GO:0005886">
    <property type="term" value="C:plasma membrane"/>
    <property type="evidence" value="ECO:0007669"/>
    <property type="project" value="TreeGrafter"/>
</dbReference>
<keyword evidence="6 13" id="KW-0441">Lipid A biosynthesis</keyword>
<evidence type="ECO:0000256" key="12">
    <source>
        <dbReference type="ARBA" id="ARBA00029757"/>
    </source>
</evidence>
<organism evidence="15 16">
    <name type="scientific">Arenimonas composti TR7-09 = DSM 18010</name>
    <dbReference type="NCBI Taxonomy" id="1121013"/>
    <lineage>
        <taxon>Bacteria</taxon>
        <taxon>Pseudomonadati</taxon>
        <taxon>Pseudomonadota</taxon>
        <taxon>Gammaproteobacteria</taxon>
        <taxon>Lysobacterales</taxon>
        <taxon>Lysobacteraceae</taxon>
        <taxon>Arenimonas</taxon>
    </lineage>
</organism>
<dbReference type="HAMAP" id="MF_00409">
    <property type="entry name" value="LpxK"/>
    <property type="match status" value="1"/>
</dbReference>
<evidence type="ECO:0000256" key="6">
    <source>
        <dbReference type="ARBA" id="ARBA00022556"/>
    </source>
</evidence>
<dbReference type="SUPFAM" id="SSF52540">
    <property type="entry name" value="P-loop containing nucleoside triphosphate hydrolases"/>
    <property type="match status" value="1"/>
</dbReference>